<dbReference type="Proteomes" id="UP000681075">
    <property type="component" value="Unassembled WGS sequence"/>
</dbReference>
<dbReference type="SUPFAM" id="SSF52833">
    <property type="entry name" value="Thioredoxin-like"/>
    <property type="match status" value="1"/>
</dbReference>
<dbReference type="Gene3D" id="1.20.1050.130">
    <property type="match status" value="1"/>
</dbReference>
<dbReference type="InterPro" id="IPR040079">
    <property type="entry name" value="Glutathione_S-Trfase"/>
</dbReference>
<dbReference type="InterPro" id="IPR036249">
    <property type="entry name" value="Thioredoxin-like_sf"/>
</dbReference>
<dbReference type="PANTHER" id="PTHR44051:SF21">
    <property type="entry name" value="GLUTATHIONE S-TRANSFERASE FAMILY PROTEIN"/>
    <property type="match status" value="1"/>
</dbReference>
<dbReference type="CDD" id="cd03046">
    <property type="entry name" value="GST_N_GTT1_like"/>
    <property type="match status" value="1"/>
</dbReference>
<organism evidence="2 3">
    <name type="scientific">Roseiterribacter gracilis</name>
    <dbReference type="NCBI Taxonomy" id="2812848"/>
    <lineage>
        <taxon>Bacteria</taxon>
        <taxon>Pseudomonadati</taxon>
        <taxon>Pseudomonadota</taxon>
        <taxon>Alphaproteobacteria</taxon>
        <taxon>Rhodospirillales</taxon>
        <taxon>Roseiterribacteraceae</taxon>
        <taxon>Roseiterribacter</taxon>
    </lineage>
</organism>
<sequence length="225" mass="24865">MITLFGEGRGFRVVWLLEEMELPYRLRPVDLLAGVENDTEFLAVNPAGFIPALQDGDVTMVESIAIMEYLIARYGPTPLAPDPHDPTFPAYQQFLHLGEAGLAASLYFVTGARRLAPEAERDNWSARQALRVFESRRGVVKRQLARTPYLAGDTFTAADISVAYALLSARRSGVMTFDEVEEAYVARTTERAGYKRTMAACHATRGWDESVFGRKDDAGSAPARG</sequence>
<dbReference type="PROSITE" id="PS50404">
    <property type="entry name" value="GST_NTER"/>
    <property type="match status" value="1"/>
</dbReference>
<dbReference type="AlphaFoldDB" id="A0A8S8XAL1"/>
<evidence type="ECO:0000313" key="3">
    <source>
        <dbReference type="Proteomes" id="UP000681075"/>
    </source>
</evidence>
<dbReference type="Pfam" id="PF02798">
    <property type="entry name" value="GST_N"/>
    <property type="match status" value="1"/>
</dbReference>
<gene>
    <name evidence="2" type="ORF">TMPK1_20310</name>
</gene>
<evidence type="ECO:0000259" key="1">
    <source>
        <dbReference type="PROSITE" id="PS50404"/>
    </source>
</evidence>
<dbReference type="InterPro" id="IPR036282">
    <property type="entry name" value="Glutathione-S-Trfase_C_sf"/>
</dbReference>
<dbReference type="RefSeq" id="WP_420242913.1">
    <property type="nucleotide sequence ID" value="NZ_BOPV01000001.1"/>
</dbReference>
<keyword evidence="3" id="KW-1185">Reference proteome</keyword>
<dbReference type="InterPro" id="IPR004045">
    <property type="entry name" value="Glutathione_S-Trfase_N"/>
</dbReference>
<proteinExistence type="predicted"/>
<dbReference type="EMBL" id="BOPV01000001">
    <property type="protein sequence ID" value="GIL39794.1"/>
    <property type="molecule type" value="Genomic_DNA"/>
</dbReference>
<feature type="domain" description="GST N-terminal" evidence="1">
    <location>
        <begin position="1"/>
        <end position="78"/>
    </location>
</feature>
<dbReference type="SUPFAM" id="SSF47616">
    <property type="entry name" value="GST C-terminal domain-like"/>
    <property type="match status" value="1"/>
</dbReference>
<dbReference type="SFLD" id="SFLDS00019">
    <property type="entry name" value="Glutathione_Transferase_(cytos"/>
    <property type="match status" value="1"/>
</dbReference>
<name>A0A8S8XAL1_9PROT</name>
<dbReference type="PANTHER" id="PTHR44051">
    <property type="entry name" value="GLUTATHIONE S-TRANSFERASE-RELATED"/>
    <property type="match status" value="1"/>
</dbReference>
<reference evidence="2" key="1">
    <citation type="submission" date="2021-02" db="EMBL/GenBank/DDBJ databases">
        <title>Genome sequence of Rhodospirillales sp. strain TMPK1 isolated from soil.</title>
        <authorList>
            <person name="Nakai R."/>
            <person name="Kusada H."/>
            <person name="Tamaki H."/>
        </authorList>
    </citation>
    <scope>NUCLEOTIDE SEQUENCE</scope>
    <source>
        <strain evidence="2">TMPK1</strain>
    </source>
</reference>
<evidence type="ECO:0000313" key="2">
    <source>
        <dbReference type="EMBL" id="GIL39794.1"/>
    </source>
</evidence>
<protein>
    <submittedName>
        <fullName evidence="2">Glutathione S-transferase</fullName>
    </submittedName>
</protein>
<dbReference type="SFLD" id="SFLDG00358">
    <property type="entry name" value="Main_(cytGST)"/>
    <property type="match status" value="1"/>
</dbReference>
<comment type="caution">
    <text evidence="2">The sequence shown here is derived from an EMBL/GenBank/DDBJ whole genome shotgun (WGS) entry which is preliminary data.</text>
</comment>
<accession>A0A8S8XAL1</accession>